<dbReference type="EMBL" id="BARW01001254">
    <property type="protein sequence ID" value="GAI72595.1"/>
    <property type="molecule type" value="Genomic_DNA"/>
</dbReference>
<reference evidence="1" key="1">
    <citation type="journal article" date="2014" name="Front. Microbiol.">
        <title>High frequency of phylogenetically diverse reductive dehalogenase-homologous genes in deep subseafloor sedimentary metagenomes.</title>
        <authorList>
            <person name="Kawai M."/>
            <person name="Futagami T."/>
            <person name="Toyoda A."/>
            <person name="Takaki Y."/>
            <person name="Nishi S."/>
            <person name="Hori S."/>
            <person name="Arai W."/>
            <person name="Tsubouchi T."/>
            <person name="Morono Y."/>
            <person name="Uchiyama I."/>
            <person name="Ito T."/>
            <person name="Fujiyama A."/>
            <person name="Inagaki F."/>
            <person name="Takami H."/>
        </authorList>
    </citation>
    <scope>NUCLEOTIDE SEQUENCE</scope>
    <source>
        <strain evidence="1">Expedition CK06-06</strain>
    </source>
</reference>
<organism evidence="1">
    <name type="scientific">marine sediment metagenome</name>
    <dbReference type="NCBI Taxonomy" id="412755"/>
    <lineage>
        <taxon>unclassified sequences</taxon>
        <taxon>metagenomes</taxon>
        <taxon>ecological metagenomes</taxon>
    </lineage>
</organism>
<evidence type="ECO:0000313" key="1">
    <source>
        <dbReference type="EMBL" id="GAI72595.1"/>
    </source>
</evidence>
<protein>
    <submittedName>
        <fullName evidence="1">Uncharacterized protein</fullName>
    </submittedName>
</protein>
<dbReference type="AlphaFoldDB" id="X1SB01"/>
<dbReference type="SUPFAM" id="SSF53300">
    <property type="entry name" value="vWA-like"/>
    <property type="match status" value="1"/>
</dbReference>
<accession>X1SB01</accession>
<gene>
    <name evidence="1" type="ORF">S12H4_04179</name>
</gene>
<dbReference type="CDD" id="cd00198">
    <property type="entry name" value="vWFA"/>
    <property type="match status" value="1"/>
</dbReference>
<dbReference type="InterPro" id="IPR036465">
    <property type="entry name" value="vWFA_dom_sf"/>
</dbReference>
<dbReference type="Gene3D" id="3.40.50.410">
    <property type="entry name" value="von Willebrand factor, type A domain"/>
    <property type="match status" value="1"/>
</dbReference>
<comment type="caution">
    <text evidence="1">The sequence shown here is derived from an EMBL/GenBank/DDBJ whole genome shotgun (WGS) entry which is preliminary data.</text>
</comment>
<proteinExistence type="predicted"/>
<sequence length="256" mass="29566">MANTLDYKQIKELTYLAIQYKNFEAILGLLKSNVYASTDALDCDEGVKFFTEKAKNSETSMAEVYFFIRRPISEKYKKIFRRLARQSILKTSLKITSKGIRGNYKKTVPYYHIGMPEFDLDETIQHNPLNIYKKSLTYKDIYGIRRQRQKRKIVLILDTSGSMYGKLLLNAALTTSVLAYNMEKEEYGIVLFNSTAMVLKKINEKKPIISIIDEILDSEAVGFTNIHIGLEKGLKELDKIKERTRNSKRSIDLQSC</sequence>
<name>X1SB01_9ZZZZ</name>